<dbReference type="Gene3D" id="3.30.40.10">
    <property type="entry name" value="Zinc/RING finger domain, C3HC4 (zinc finger)"/>
    <property type="match status" value="1"/>
</dbReference>
<evidence type="ECO:0000313" key="8">
    <source>
        <dbReference type="Proteomes" id="UP000257109"/>
    </source>
</evidence>
<keyword evidence="5" id="KW-0804">Transcription</keyword>
<evidence type="ECO:0000256" key="2">
    <source>
        <dbReference type="ARBA" id="ARBA00022771"/>
    </source>
</evidence>
<keyword evidence="4" id="KW-0805">Transcription regulation</keyword>
<dbReference type="GO" id="GO:0008270">
    <property type="term" value="F:zinc ion binding"/>
    <property type="evidence" value="ECO:0007669"/>
    <property type="project" value="UniProtKB-KW"/>
</dbReference>
<dbReference type="SMART" id="SM00249">
    <property type="entry name" value="PHD"/>
    <property type="match status" value="1"/>
</dbReference>
<dbReference type="OrthoDB" id="436852at2759"/>
<name>A0A371DYT3_MUCPR</name>
<sequence length="802" mass="89780">MCCVYKYKNTDPRLIQRRPSNLTIQTENTQPNPNLKRSFPPSPFLSLLSLSINRQSQVSYSSSRYPIQNLPTLSFEISPHAPPTLDHAPVTASIMVVSGGKGLKRAKKRVTADFYDFLTFPTPSLAESENFAGGPFRSNVRSFLTKHALLPPPSALFPHLLTWQILFRVGELTEGPESPVVCLDVVEEDVARSRSVYCDQCRVFGWSGHPVCGKRYHFIIKADGSSIGGYHKPCMCCGDILHLSESKCKSCNHVTTTDDVEDWVYHQLENTTHLLHGVVHANGYGHLLRVNGREGGSRFLSGCHIMDFWDRLCKTLGVRKVSVMDVSKKYGLEYRLLHAIMKGHPWYGDWGYKFGSGSYCLTHEAYKSAVESLSNLPLSFFSQGQIPHSRVQDMISYYQSLSEHELVNIRDLFCFMMGLIGDARKTASNVDDTTCKKRRFNASGLSISWEKSDIERVEQAMVRVLRAVSESKWVSWRALRGVASKVGSPELLDYCLGELGGKMVYGGMVVNSRCNPQTGVYEFRLEAATGACYGILANNNSSGSKYPTEENLLQCLRYLYDSLLHPQMMVNYVEAGTRDLAMSSAQKLFDCKQFVKDYNPEMLPLSDLHKLRISCQVELVDEPEDSEAITPPELIVLPMNATVAELKNQATNAFQDVYLMFRRFQVEELLGYSGVDDSTQVKLLLGSKDVVCVRGRCIGKNGLSKFRMERGLERWTVECSCGAKDDDGERMLACDICGVWRHTRCSDIHDTDPVPARFVCLKCQNSESKPKISGHCKNETVTNVSSSASCFVNGLPVPSDVR</sequence>
<evidence type="ECO:0000256" key="3">
    <source>
        <dbReference type="ARBA" id="ARBA00022833"/>
    </source>
</evidence>
<keyword evidence="8" id="KW-1185">Reference proteome</keyword>
<dbReference type="Pfam" id="PF25874">
    <property type="entry name" value="WHD_plant_repro"/>
    <property type="match status" value="1"/>
</dbReference>
<organism evidence="7 8">
    <name type="scientific">Mucuna pruriens</name>
    <name type="common">Velvet bean</name>
    <name type="synonym">Dolichos pruriens</name>
    <dbReference type="NCBI Taxonomy" id="157652"/>
    <lineage>
        <taxon>Eukaryota</taxon>
        <taxon>Viridiplantae</taxon>
        <taxon>Streptophyta</taxon>
        <taxon>Embryophyta</taxon>
        <taxon>Tracheophyta</taxon>
        <taxon>Spermatophyta</taxon>
        <taxon>Magnoliopsida</taxon>
        <taxon>eudicotyledons</taxon>
        <taxon>Gunneridae</taxon>
        <taxon>Pentapetalae</taxon>
        <taxon>rosids</taxon>
        <taxon>fabids</taxon>
        <taxon>Fabales</taxon>
        <taxon>Fabaceae</taxon>
        <taxon>Papilionoideae</taxon>
        <taxon>50 kb inversion clade</taxon>
        <taxon>NPAAA clade</taxon>
        <taxon>indigoferoid/millettioid clade</taxon>
        <taxon>Phaseoleae</taxon>
        <taxon>Mucuna</taxon>
    </lineage>
</organism>
<dbReference type="SUPFAM" id="SSF57903">
    <property type="entry name" value="FYVE/PHD zinc finger"/>
    <property type="match status" value="1"/>
</dbReference>
<dbReference type="CDD" id="cd15556">
    <property type="entry name" value="PHD_MMD1_like"/>
    <property type="match status" value="1"/>
</dbReference>
<accession>A0A371DYT3</accession>
<keyword evidence="2" id="KW-0863">Zinc-finger</keyword>
<feature type="non-terminal residue" evidence="7">
    <location>
        <position position="1"/>
    </location>
</feature>
<evidence type="ECO:0000256" key="4">
    <source>
        <dbReference type="ARBA" id="ARBA00023015"/>
    </source>
</evidence>
<dbReference type="InterPro" id="IPR020549">
    <property type="entry name" value="YbeY_CS"/>
</dbReference>
<reference evidence="7" key="1">
    <citation type="submission" date="2018-05" db="EMBL/GenBank/DDBJ databases">
        <title>Draft genome of Mucuna pruriens seed.</title>
        <authorList>
            <person name="Nnadi N.E."/>
            <person name="Vos R."/>
            <person name="Hasami M.H."/>
            <person name="Devisetty U.K."/>
            <person name="Aguiy J.C."/>
        </authorList>
    </citation>
    <scope>NUCLEOTIDE SEQUENCE [LARGE SCALE GENOMIC DNA]</scope>
    <source>
        <strain evidence="7">JCA_2017</strain>
    </source>
</reference>
<dbReference type="InterPro" id="IPR058054">
    <property type="entry name" value="Znf_MS1-like"/>
</dbReference>
<feature type="domain" description="Zinc finger PHD-type" evidence="6">
    <location>
        <begin position="718"/>
        <end position="764"/>
    </location>
</feature>
<dbReference type="AlphaFoldDB" id="A0A371DYT3"/>
<evidence type="ECO:0000256" key="5">
    <source>
        <dbReference type="ARBA" id="ARBA00023163"/>
    </source>
</evidence>
<dbReference type="EMBL" id="QJKJ01018345">
    <property type="protein sequence ID" value="RDX57674.1"/>
    <property type="molecule type" value="Genomic_DNA"/>
</dbReference>
<dbReference type="PANTHER" id="PTHR46201:SF3">
    <property type="entry name" value="OS01G0877500 PROTEIN"/>
    <property type="match status" value="1"/>
</dbReference>
<dbReference type="InterPro" id="IPR019787">
    <property type="entry name" value="Znf_PHD-finger"/>
</dbReference>
<keyword evidence="1" id="KW-0479">Metal-binding</keyword>
<dbReference type="InterPro" id="IPR001965">
    <property type="entry name" value="Znf_PHD"/>
</dbReference>
<dbReference type="STRING" id="157652.A0A371DYT3"/>
<dbReference type="PROSITE" id="PS01306">
    <property type="entry name" value="UPF0054"/>
    <property type="match status" value="1"/>
</dbReference>
<gene>
    <name evidence="7" type="ORF">CR513_63065</name>
</gene>
<dbReference type="Pfam" id="PF00628">
    <property type="entry name" value="PHD"/>
    <property type="match status" value="1"/>
</dbReference>
<evidence type="ECO:0000256" key="1">
    <source>
        <dbReference type="ARBA" id="ARBA00022723"/>
    </source>
</evidence>
<dbReference type="Pfam" id="PF25565">
    <property type="entry name" value="Ubiquitin_At1g33420"/>
    <property type="match status" value="1"/>
</dbReference>
<dbReference type="InterPro" id="IPR013083">
    <property type="entry name" value="Znf_RING/FYVE/PHD"/>
</dbReference>
<dbReference type="InterPro" id="IPR011011">
    <property type="entry name" value="Znf_FYVE_PHD"/>
</dbReference>
<dbReference type="InterPro" id="IPR057765">
    <property type="entry name" value="MS1-like_ubiquitin"/>
</dbReference>
<evidence type="ECO:0000259" key="6">
    <source>
        <dbReference type="SMART" id="SM00249"/>
    </source>
</evidence>
<proteinExistence type="predicted"/>
<dbReference type="Proteomes" id="UP000257109">
    <property type="component" value="Unassembled WGS sequence"/>
</dbReference>
<keyword evidence="3" id="KW-0862">Zinc</keyword>
<evidence type="ECO:0000313" key="7">
    <source>
        <dbReference type="EMBL" id="RDX57674.1"/>
    </source>
</evidence>
<protein>
    <submittedName>
        <fullName evidence="7">PHD finger protein</fullName>
    </submittedName>
</protein>
<dbReference type="InterPro" id="IPR059080">
    <property type="entry name" value="WHD_PTC1"/>
</dbReference>
<dbReference type="PANTHER" id="PTHR46201">
    <property type="entry name" value="PHD FINGER PROTEIN MALE MEIOCYTE DEATH 1-RELATED"/>
    <property type="match status" value="1"/>
</dbReference>
<comment type="caution">
    <text evidence="7">The sequence shown here is derived from an EMBL/GenBank/DDBJ whole genome shotgun (WGS) entry which is preliminary data.</text>
</comment>